<dbReference type="HOGENOM" id="CLU_2235186_0_0_7"/>
<evidence type="ECO:0000313" key="4">
    <source>
        <dbReference type="Proteomes" id="UP000002714"/>
    </source>
</evidence>
<dbReference type="RefSeq" id="WP_011372952.1">
    <property type="nucleotide sequence ID" value="NC_007575.1"/>
</dbReference>
<reference evidence="3 4" key="1">
    <citation type="journal article" date="2008" name="Appl. Environ. Microbiol.">
        <title>Genome of the epsilonproteobacterial chemolithoautotroph Sulfurimonas denitrificans.</title>
        <authorList>
            <person name="Sievert S.M."/>
            <person name="Scott K.M."/>
            <person name="Klotz M.G."/>
            <person name="Chain P.S.G."/>
            <person name="Hauser L.J."/>
            <person name="Hemp J."/>
            <person name="Huegler M."/>
            <person name="Land M."/>
            <person name="Lapidus A."/>
            <person name="Larimer F.W."/>
            <person name="Lucas S."/>
            <person name="Malfatti S.A."/>
            <person name="Meyer F."/>
            <person name="Paulsen I.T."/>
            <person name="Ren Q."/>
            <person name="Simon J."/>
            <person name="Bailey K."/>
            <person name="Diaz E."/>
            <person name="Fitzpatrick K.A."/>
            <person name="Glover B."/>
            <person name="Gwatney N."/>
            <person name="Korajkic A."/>
            <person name="Long A."/>
            <person name="Mobberley J.M."/>
            <person name="Pantry S.N."/>
            <person name="Pazder G."/>
            <person name="Peterson S."/>
            <person name="Quintanilla J.D."/>
            <person name="Sprinkle R."/>
            <person name="Stephens J."/>
            <person name="Thomas P."/>
            <person name="Vaughn R."/>
            <person name="Weber M.J."/>
            <person name="Wooten L.L."/>
        </authorList>
    </citation>
    <scope>NUCLEOTIDE SEQUENCE [LARGE SCALE GENOMIC DNA]</scope>
    <source>
        <strain evidence="4">ATCC 33889 / DSM 1251</strain>
    </source>
</reference>
<keyword evidence="1" id="KW-0732">Signal</keyword>
<dbReference type="STRING" id="326298.Suden_1322"/>
<dbReference type="InterPro" id="IPR011992">
    <property type="entry name" value="EF-hand-dom_pair"/>
</dbReference>
<dbReference type="eggNOG" id="ENOG502ZCIX">
    <property type="taxonomic scope" value="Bacteria"/>
</dbReference>
<dbReference type="EMBL" id="CP000153">
    <property type="protein sequence ID" value="ABB44600.1"/>
    <property type="molecule type" value="Genomic_DNA"/>
</dbReference>
<dbReference type="PROSITE" id="PS00018">
    <property type="entry name" value="EF_HAND_1"/>
    <property type="match status" value="2"/>
</dbReference>
<dbReference type="Gene3D" id="1.10.238.10">
    <property type="entry name" value="EF-hand"/>
    <property type="match status" value="1"/>
</dbReference>
<dbReference type="SUPFAM" id="SSF47473">
    <property type="entry name" value="EF-hand"/>
    <property type="match status" value="1"/>
</dbReference>
<gene>
    <name evidence="3" type="ordered locus">Suden_1322</name>
</gene>
<dbReference type="InterPro" id="IPR002048">
    <property type="entry name" value="EF_hand_dom"/>
</dbReference>
<dbReference type="Pfam" id="PF13499">
    <property type="entry name" value="EF-hand_7"/>
    <property type="match status" value="1"/>
</dbReference>
<evidence type="ECO:0000259" key="2">
    <source>
        <dbReference type="Pfam" id="PF13499"/>
    </source>
</evidence>
<dbReference type="GO" id="GO:0005509">
    <property type="term" value="F:calcium ion binding"/>
    <property type="evidence" value="ECO:0007669"/>
    <property type="project" value="InterPro"/>
</dbReference>
<keyword evidence="4" id="KW-1185">Reference proteome</keyword>
<protein>
    <recommendedName>
        <fullName evidence="2">EF-hand domain-containing protein</fullName>
    </recommendedName>
</protein>
<name>Q30QY1_SULDN</name>
<feature type="chain" id="PRO_5004219578" description="EF-hand domain-containing protein" evidence="1">
    <location>
        <begin position="28"/>
        <end position="105"/>
    </location>
</feature>
<accession>Q30QY1</accession>
<sequence>MKNLVGYIKLSLIATSFLVIVPSVASAQNMGRSMPTFESFDLNKDGTLTESEMNEARALRAKERQEDGKMLRNSKNHYEFSDIDTSKDGVVDKKEFQEHQLRRKR</sequence>
<feature type="domain" description="EF-hand" evidence="2">
    <location>
        <begin position="35"/>
        <end position="98"/>
    </location>
</feature>
<organism evidence="3 4">
    <name type="scientific">Sulfurimonas denitrificans (strain ATCC 33889 / DSM 1251)</name>
    <name type="common">Thiomicrospira denitrificans (strain ATCC 33889 / DSM 1251)</name>
    <dbReference type="NCBI Taxonomy" id="326298"/>
    <lineage>
        <taxon>Bacteria</taxon>
        <taxon>Pseudomonadati</taxon>
        <taxon>Campylobacterota</taxon>
        <taxon>Epsilonproteobacteria</taxon>
        <taxon>Campylobacterales</taxon>
        <taxon>Sulfurimonadaceae</taxon>
        <taxon>Sulfurimonas</taxon>
    </lineage>
</organism>
<dbReference type="InterPro" id="IPR018247">
    <property type="entry name" value="EF_Hand_1_Ca_BS"/>
</dbReference>
<evidence type="ECO:0000313" key="3">
    <source>
        <dbReference type="EMBL" id="ABB44600.1"/>
    </source>
</evidence>
<dbReference type="AlphaFoldDB" id="Q30QY1"/>
<proteinExistence type="predicted"/>
<dbReference type="OrthoDB" id="5349073at2"/>
<dbReference type="Proteomes" id="UP000002714">
    <property type="component" value="Chromosome"/>
</dbReference>
<dbReference type="KEGG" id="tdn:Suden_1322"/>
<evidence type="ECO:0000256" key="1">
    <source>
        <dbReference type="SAM" id="SignalP"/>
    </source>
</evidence>
<feature type="signal peptide" evidence="1">
    <location>
        <begin position="1"/>
        <end position="27"/>
    </location>
</feature>